<evidence type="ECO:0000256" key="5">
    <source>
        <dbReference type="SAM" id="MobiDB-lite"/>
    </source>
</evidence>
<dbReference type="InterPro" id="IPR009056">
    <property type="entry name" value="Cyt_c-like_dom"/>
</dbReference>
<sequence length="1043" mass="115341" precursor="true">MRTTILFLCLTLYPSTLPLSVGHADFPVPYNTEPTSDETLMPADQAAAKMSVPDGFRVTAFAAEPDVQNPIASAWDSRGRLWVAENYTYAERSQKFQLDLRDRIIVFDGTDKGKFNKRTVFTDNVQMLTGVEVGRHGKRHGVWMMCPPKLIFVPDEDRDDVPDNDGEVVLDGFKVAESNYHNFANGIRFGPDGWLYGRCGGSCPGRIGKPGTPDDQRLALEGGMWRYHPDRGDVEVLTTGTTNPWGHDFNDVGEGFFINTVNGHFWHMIPGAHFTRPFTLDPNRKTFELIDFHADHWHFDTGGAWHESRDGVANSYGGGHAHCGAMIYQGGSWPEEYHGNLFTLNFHGRRVNQEVIRRKGSGYVASHAEDLFLSADPWFRGMEITSGPDGNAFILDWSDAGECHEHTGVHRTSGRIFKVIGPVNETSKVAKLDELDVALWNQKSLAETVSGENVWFRRQASLELARRAAGGDRLLEAKSLLRDVINRSEDHRQVVQAMLMMNAMGDWVTNFQHANEHVRAASIRIATERLPLDDALGMQSKPPPSVTTRMIETKLLPKLETMAQHDPSQLVQLTLASSLQRLSILGRARIAKQLCKRSDAEGDHNLPLMIWYGLIPVAQSQPELLVDVAQTCKLSITLRLISRSLAEQIGTEAAPVNDLIDQTLASKIPSHQSSVLAGLSEGLRGWRKAPRPDAWDADILEELSRKIPDTLAPMINELSVVFGDGRAVEELMSVATGKTPADYASRNAALATLIQTDAPGIKDVCQSLLKNAKINVTAAGGLARYEDPELGRILTARYRNFRAPDRPKLMSILVSRKSFAMPMLAAMSKGKIQRDALTPYHVRQMIGLGDQELNETISRVWGTINDTPKAIDQRIADLKQLLGEPVLAGADKSNGRVLFTKLCQSCHQLYGEGSHIGPDLTGAGRSNLDYLLDNIVAPSRVVDKDYRMTMILTDDDRIVSGLVTGENDRVITVQTATEVQRIEKDKVAERKLTDKSPMPDGLLDGLSDSEVMDLIAYLRHPTQVALPGSQSTGDSSGTDVERN</sequence>
<dbReference type="GO" id="GO:0009055">
    <property type="term" value="F:electron transfer activity"/>
    <property type="evidence" value="ECO:0007669"/>
    <property type="project" value="InterPro"/>
</dbReference>
<dbReference type="InterPro" id="IPR011042">
    <property type="entry name" value="6-blade_b-propeller_TolB-like"/>
</dbReference>
<keyword evidence="2 4" id="KW-0479">Metal-binding</keyword>
<proteinExistence type="predicted"/>
<dbReference type="AlphaFoldDB" id="A0A5B1CL39"/>
<name>A0A5B1CL39_9BACT</name>
<dbReference type="GO" id="GO:0020037">
    <property type="term" value="F:heme binding"/>
    <property type="evidence" value="ECO:0007669"/>
    <property type="project" value="InterPro"/>
</dbReference>
<protein>
    <submittedName>
        <fullName evidence="8">Cytochrome c</fullName>
    </submittedName>
</protein>
<evidence type="ECO:0000259" key="7">
    <source>
        <dbReference type="PROSITE" id="PS51007"/>
    </source>
</evidence>
<keyword evidence="9" id="KW-1185">Reference proteome</keyword>
<reference evidence="8 9" key="1">
    <citation type="submission" date="2019-08" db="EMBL/GenBank/DDBJ databases">
        <title>Deep-cultivation of Planctomycetes and their phenomic and genomic characterization uncovers novel biology.</title>
        <authorList>
            <person name="Wiegand S."/>
            <person name="Jogler M."/>
            <person name="Boedeker C."/>
            <person name="Pinto D."/>
            <person name="Vollmers J."/>
            <person name="Rivas-Marin E."/>
            <person name="Kohn T."/>
            <person name="Peeters S.H."/>
            <person name="Heuer A."/>
            <person name="Rast P."/>
            <person name="Oberbeckmann S."/>
            <person name="Bunk B."/>
            <person name="Jeske O."/>
            <person name="Meyerdierks A."/>
            <person name="Storesund J.E."/>
            <person name="Kallscheuer N."/>
            <person name="Luecker S."/>
            <person name="Lage O.M."/>
            <person name="Pohl T."/>
            <person name="Merkel B.J."/>
            <person name="Hornburger P."/>
            <person name="Mueller R.-W."/>
            <person name="Bruemmer F."/>
            <person name="Labrenz M."/>
            <person name="Spormann A.M."/>
            <person name="Op Den Camp H."/>
            <person name="Overmann J."/>
            <person name="Amann R."/>
            <person name="Jetten M.S.M."/>
            <person name="Mascher T."/>
            <person name="Medema M.H."/>
            <person name="Devos D.P."/>
            <person name="Kaster A.-K."/>
            <person name="Ovreas L."/>
            <person name="Rohde M."/>
            <person name="Galperin M.Y."/>
            <person name="Jogler C."/>
        </authorList>
    </citation>
    <scope>NUCLEOTIDE SEQUENCE [LARGE SCALE GENOMIC DNA]</scope>
    <source>
        <strain evidence="8 9">LF1</strain>
    </source>
</reference>
<feature type="signal peptide" evidence="6">
    <location>
        <begin position="1"/>
        <end position="23"/>
    </location>
</feature>
<feature type="chain" id="PRO_5022673903" evidence="6">
    <location>
        <begin position="24"/>
        <end position="1043"/>
    </location>
</feature>
<gene>
    <name evidence="8" type="ORF">LF1_35960</name>
</gene>
<dbReference type="InterPro" id="IPR011041">
    <property type="entry name" value="Quinoprot_gluc/sorb_DH_b-prop"/>
</dbReference>
<evidence type="ECO:0000256" key="2">
    <source>
        <dbReference type="ARBA" id="ARBA00022723"/>
    </source>
</evidence>
<evidence type="ECO:0000313" key="8">
    <source>
        <dbReference type="EMBL" id="KAA1261052.1"/>
    </source>
</evidence>
<dbReference type="InterPro" id="IPR055557">
    <property type="entry name" value="DUF7133"/>
</dbReference>
<dbReference type="PANTHER" id="PTHR33546:SF1">
    <property type="entry name" value="LARGE, MULTIFUNCTIONAL SECRETED PROTEIN"/>
    <property type="match status" value="1"/>
</dbReference>
<dbReference type="Proteomes" id="UP000322699">
    <property type="component" value="Unassembled WGS sequence"/>
</dbReference>
<dbReference type="PROSITE" id="PS51007">
    <property type="entry name" value="CYTC"/>
    <property type="match status" value="1"/>
</dbReference>
<dbReference type="Pfam" id="PF00034">
    <property type="entry name" value="Cytochrom_C"/>
    <property type="match status" value="1"/>
</dbReference>
<dbReference type="Pfam" id="PF23500">
    <property type="entry name" value="DUF7133"/>
    <property type="match status" value="1"/>
</dbReference>
<evidence type="ECO:0000256" key="3">
    <source>
        <dbReference type="ARBA" id="ARBA00023004"/>
    </source>
</evidence>
<dbReference type="EMBL" id="VRLW01000001">
    <property type="protein sequence ID" value="KAA1261052.1"/>
    <property type="molecule type" value="Genomic_DNA"/>
</dbReference>
<dbReference type="PANTHER" id="PTHR33546">
    <property type="entry name" value="LARGE, MULTIFUNCTIONAL SECRETED PROTEIN-RELATED"/>
    <property type="match status" value="1"/>
</dbReference>
<feature type="compositionally biased region" description="Low complexity" evidence="5">
    <location>
        <begin position="1028"/>
        <end position="1043"/>
    </location>
</feature>
<accession>A0A5B1CL39</accession>
<dbReference type="InterPro" id="IPR013428">
    <property type="entry name" value="Membrane-bound_put_N"/>
</dbReference>
<dbReference type="Gene3D" id="2.120.10.30">
    <property type="entry name" value="TolB, C-terminal domain"/>
    <property type="match status" value="1"/>
</dbReference>
<organism evidence="8 9">
    <name type="scientific">Rubripirellula obstinata</name>
    <dbReference type="NCBI Taxonomy" id="406547"/>
    <lineage>
        <taxon>Bacteria</taxon>
        <taxon>Pseudomonadati</taxon>
        <taxon>Planctomycetota</taxon>
        <taxon>Planctomycetia</taxon>
        <taxon>Pirellulales</taxon>
        <taxon>Pirellulaceae</taxon>
        <taxon>Rubripirellula</taxon>
    </lineage>
</organism>
<dbReference type="SUPFAM" id="SSF46626">
    <property type="entry name" value="Cytochrome c"/>
    <property type="match status" value="1"/>
</dbReference>
<evidence type="ECO:0000256" key="4">
    <source>
        <dbReference type="PROSITE-ProRule" id="PRU00433"/>
    </source>
</evidence>
<keyword evidence="6" id="KW-0732">Signal</keyword>
<dbReference type="InterPro" id="IPR036909">
    <property type="entry name" value="Cyt_c-like_dom_sf"/>
</dbReference>
<comment type="caution">
    <text evidence="8">The sequence shown here is derived from an EMBL/GenBank/DDBJ whole genome shotgun (WGS) entry which is preliminary data.</text>
</comment>
<dbReference type="InterPro" id="IPR013427">
    <property type="entry name" value="Haem-bd_dom_put"/>
</dbReference>
<evidence type="ECO:0000256" key="1">
    <source>
        <dbReference type="ARBA" id="ARBA00022617"/>
    </source>
</evidence>
<dbReference type="NCBIfam" id="TIGR02604">
    <property type="entry name" value="Piru_Ver_Nterm"/>
    <property type="match status" value="1"/>
</dbReference>
<dbReference type="GO" id="GO:0046872">
    <property type="term" value="F:metal ion binding"/>
    <property type="evidence" value="ECO:0007669"/>
    <property type="project" value="UniProtKB-KW"/>
</dbReference>
<dbReference type="NCBIfam" id="TIGR02603">
    <property type="entry name" value="CxxCH_TIGR02603"/>
    <property type="match status" value="1"/>
</dbReference>
<evidence type="ECO:0000256" key="6">
    <source>
        <dbReference type="SAM" id="SignalP"/>
    </source>
</evidence>
<keyword evidence="3 4" id="KW-0408">Iron</keyword>
<dbReference type="Gene3D" id="1.10.760.10">
    <property type="entry name" value="Cytochrome c-like domain"/>
    <property type="match status" value="1"/>
</dbReference>
<evidence type="ECO:0000313" key="9">
    <source>
        <dbReference type="Proteomes" id="UP000322699"/>
    </source>
</evidence>
<dbReference type="RefSeq" id="WP_160148169.1">
    <property type="nucleotide sequence ID" value="NZ_LWSK01000003.1"/>
</dbReference>
<feature type="domain" description="Cytochrome c" evidence="7">
    <location>
        <begin position="890"/>
        <end position="1022"/>
    </location>
</feature>
<feature type="region of interest" description="Disordered" evidence="5">
    <location>
        <begin position="1023"/>
        <end position="1043"/>
    </location>
</feature>
<dbReference type="SUPFAM" id="SSF50952">
    <property type="entry name" value="Soluble quinoprotein glucose dehydrogenase"/>
    <property type="match status" value="1"/>
</dbReference>
<keyword evidence="1 4" id="KW-0349">Heme</keyword>